<dbReference type="Proteomes" id="UP000029224">
    <property type="component" value="Unassembled WGS sequence"/>
</dbReference>
<reference evidence="1 2" key="2">
    <citation type="submission" date="2014-09" db="EMBL/GenBank/DDBJ databases">
        <authorList>
            <consortium name="NBRP consortium"/>
            <person name="Sawabe T."/>
            <person name="Meirelles P."/>
            <person name="Nakanishi M."/>
            <person name="Sayaka M."/>
            <person name="Hattori M."/>
            <person name="Ohkuma M."/>
        </authorList>
    </citation>
    <scope>NUCLEOTIDE SEQUENCE [LARGE SCALE GENOMIC DNA]</scope>
    <source>
        <strain evidence="1 2">JCM 19240</strain>
    </source>
</reference>
<evidence type="ECO:0000313" key="2">
    <source>
        <dbReference type="Proteomes" id="UP000029224"/>
    </source>
</evidence>
<organism evidence="1 2">
    <name type="scientific">Vibrio maritimus</name>
    <dbReference type="NCBI Taxonomy" id="990268"/>
    <lineage>
        <taxon>Bacteria</taxon>
        <taxon>Pseudomonadati</taxon>
        <taxon>Pseudomonadota</taxon>
        <taxon>Gammaproteobacteria</taxon>
        <taxon>Vibrionales</taxon>
        <taxon>Vibrionaceae</taxon>
        <taxon>Vibrio</taxon>
    </lineage>
</organism>
<name>A0A090TQF6_9VIBR</name>
<proteinExistence type="predicted"/>
<dbReference type="EMBL" id="BBMT01000003">
    <property type="protein sequence ID" value="GAL33367.1"/>
    <property type="molecule type" value="Genomic_DNA"/>
</dbReference>
<protein>
    <submittedName>
        <fullName evidence="1">Uncharacterized protein</fullName>
    </submittedName>
</protein>
<evidence type="ECO:0000313" key="1">
    <source>
        <dbReference type="EMBL" id="GAL33367.1"/>
    </source>
</evidence>
<keyword evidence="2" id="KW-1185">Reference proteome</keyword>
<comment type="caution">
    <text evidence="1">The sequence shown here is derived from an EMBL/GenBank/DDBJ whole genome shotgun (WGS) entry which is preliminary data.</text>
</comment>
<gene>
    <name evidence="1" type="ORF">JCM19240_2063</name>
</gene>
<dbReference type="AlphaFoldDB" id="A0A090TQF6"/>
<reference evidence="1 2" key="1">
    <citation type="submission" date="2014-09" db="EMBL/GenBank/DDBJ databases">
        <title>Vibrio maritimus JCM 19240. (C210) whole genome shotgun sequence.</title>
        <authorList>
            <person name="Sawabe T."/>
            <person name="Meirelles P."/>
            <person name="Nakanishi M."/>
            <person name="Sayaka M."/>
            <person name="Hattori M."/>
            <person name="Ohkuma M."/>
        </authorList>
    </citation>
    <scope>NUCLEOTIDE SEQUENCE [LARGE SCALE GENOMIC DNA]</scope>
    <source>
        <strain evidence="1 2">JCM 19240</strain>
    </source>
</reference>
<accession>A0A090TQF6</accession>
<sequence length="38" mass="4441">MNLDKSGAKSELQIAHHYEQYQRNNGHQYNSKGLADFF</sequence>